<reference evidence="2" key="1">
    <citation type="submission" date="2017-01" db="EMBL/GenBank/DDBJ databases">
        <authorList>
            <person name="Brunel B."/>
        </authorList>
    </citation>
    <scope>NUCLEOTIDE SEQUENCE [LARGE SCALE GENOMIC DNA]</scope>
</reference>
<name>A0A1R3V4L8_9HYPH</name>
<keyword evidence="2" id="KW-1185">Reference proteome</keyword>
<dbReference type="EMBL" id="FTPD01000010">
    <property type="protein sequence ID" value="SIT54769.1"/>
    <property type="molecule type" value="Genomic_DNA"/>
</dbReference>
<organism evidence="1 2">
    <name type="scientific">Mesorhizobium prunaredense</name>
    <dbReference type="NCBI Taxonomy" id="1631249"/>
    <lineage>
        <taxon>Bacteria</taxon>
        <taxon>Pseudomonadati</taxon>
        <taxon>Pseudomonadota</taxon>
        <taxon>Alphaproteobacteria</taxon>
        <taxon>Hyphomicrobiales</taxon>
        <taxon>Phyllobacteriaceae</taxon>
        <taxon>Mesorhizobium</taxon>
    </lineage>
</organism>
<accession>A0A1R3V4L8</accession>
<dbReference type="STRING" id="1631249.BQ8794_180113"/>
<protein>
    <submittedName>
        <fullName evidence="1">Uncharacterized protein</fullName>
    </submittedName>
</protein>
<sequence>MGDAKAASFFSESAACANARSNWACSLNEGDPVLGRQSAKLVVIDVIGIIMQRLDSFLLTERTRPLHHSLSGQRLGGRADDKLTNRGLLVIEKSCWAT</sequence>
<dbReference type="Proteomes" id="UP000188388">
    <property type="component" value="Unassembled WGS sequence"/>
</dbReference>
<gene>
    <name evidence="1" type="ORF">BQ8794_180113</name>
</gene>
<evidence type="ECO:0000313" key="1">
    <source>
        <dbReference type="EMBL" id="SIT54769.1"/>
    </source>
</evidence>
<dbReference type="AlphaFoldDB" id="A0A1R3V4L8"/>
<evidence type="ECO:0000313" key="2">
    <source>
        <dbReference type="Proteomes" id="UP000188388"/>
    </source>
</evidence>
<proteinExistence type="predicted"/>